<proteinExistence type="predicted"/>
<protein>
    <submittedName>
        <fullName evidence="1">Uncharacterized protein</fullName>
    </submittedName>
</protein>
<sequence length="128" mass="15225">MKYYLFKILMVTIAFDGCSQSKFAEDFLGRIYIIETQDAFFQFKKNNNATYYTIDDFGSRELSKHSASWTILKDTTLVLTVKYGGGLENAIFFLKYNLDGDYWLDRDMPSAYRRMKYVSYKDFYIEEF</sequence>
<dbReference type="Proteomes" id="UP000470771">
    <property type="component" value="Unassembled WGS sequence"/>
</dbReference>
<comment type="caution">
    <text evidence="1">The sequence shown here is derived from an EMBL/GenBank/DDBJ whole genome shotgun (WGS) entry which is preliminary data.</text>
</comment>
<name>A0A6N9NL84_9FLAO</name>
<accession>A0A6N9NL84</accession>
<keyword evidence="2" id="KW-1185">Reference proteome</keyword>
<gene>
    <name evidence="1" type="ORF">GQN54_07705</name>
</gene>
<dbReference type="AlphaFoldDB" id="A0A6N9NL84"/>
<organism evidence="1 2">
    <name type="scientific">Acidiluteibacter ferrifornacis</name>
    <dbReference type="NCBI Taxonomy" id="2692424"/>
    <lineage>
        <taxon>Bacteria</taxon>
        <taxon>Pseudomonadati</taxon>
        <taxon>Bacteroidota</taxon>
        <taxon>Flavobacteriia</taxon>
        <taxon>Flavobacteriales</taxon>
        <taxon>Cryomorphaceae</taxon>
        <taxon>Acidiluteibacter</taxon>
    </lineage>
</organism>
<evidence type="ECO:0000313" key="1">
    <source>
        <dbReference type="EMBL" id="NBG66000.1"/>
    </source>
</evidence>
<reference evidence="1 2" key="1">
    <citation type="submission" date="2019-12" db="EMBL/GenBank/DDBJ databases">
        <authorList>
            <person name="Zhao J."/>
        </authorList>
    </citation>
    <scope>NUCLEOTIDE SEQUENCE [LARGE SCALE GENOMIC DNA]</scope>
    <source>
        <strain evidence="1 2">S-15</strain>
    </source>
</reference>
<dbReference type="EMBL" id="WWNE01000006">
    <property type="protein sequence ID" value="NBG66000.1"/>
    <property type="molecule type" value="Genomic_DNA"/>
</dbReference>
<evidence type="ECO:0000313" key="2">
    <source>
        <dbReference type="Proteomes" id="UP000470771"/>
    </source>
</evidence>
<dbReference type="RefSeq" id="WP_160632948.1">
    <property type="nucleotide sequence ID" value="NZ_WWNE01000006.1"/>
</dbReference>